<dbReference type="Pfam" id="PF02769">
    <property type="entry name" value="AIRS_C"/>
    <property type="match status" value="1"/>
</dbReference>
<dbReference type="InterPro" id="IPR010918">
    <property type="entry name" value="PurM-like_C_dom"/>
</dbReference>
<dbReference type="Gene3D" id="3.90.650.10">
    <property type="entry name" value="PurM-like C-terminal domain"/>
    <property type="match status" value="1"/>
</dbReference>
<dbReference type="InterPro" id="IPR036676">
    <property type="entry name" value="PurM-like_C_sf"/>
</dbReference>
<evidence type="ECO:0000313" key="4">
    <source>
        <dbReference type="EMBL" id="SFS06659.1"/>
    </source>
</evidence>
<dbReference type="STRING" id="767519.SAMN05216559_3076"/>
<comment type="similarity">
    <text evidence="1">Belongs to the HypE family.</text>
</comment>
<dbReference type="Gene3D" id="3.30.1330.10">
    <property type="entry name" value="PurM-like, N-terminal domain"/>
    <property type="match status" value="1"/>
</dbReference>
<dbReference type="OrthoDB" id="31494at2157"/>
<feature type="domain" description="PurM-like N-terminal" evidence="2">
    <location>
        <begin position="36"/>
        <end position="143"/>
    </location>
</feature>
<evidence type="ECO:0000259" key="3">
    <source>
        <dbReference type="Pfam" id="PF02769"/>
    </source>
</evidence>
<gene>
    <name evidence="4" type="ORF">SAMN05216559_3076</name>
</gene>
<evidence type="ECO:0000313" key="5">
    <source>
        <dbReference type="Proteomes" id="UP000199062"/>
    </source>
</evidence>
<dbReference type="SUPFAM" id="SSF56042">
    <property type="entry name" value="PurM C-terminal domain-like"/>
    <property type="match status" value="1"/>
</dbReference>
<sequence length="335" mass="34874">MPDLGKIDREFFDSVIYPNLGAERDDVVVGPKHGVDFGVLDVDGTAVVTATDPISILPQLGFERAGRFALDVVLADVAVSGVPPSHLSMSLTLPPEMTDEELAEMWVGISDHARELGVSIVSGHTARYAGVDYSWVGGATVLGVGDSEDVVRPDGATAGDSIVVTTGPGAEVAALFTVLFPERLDLAESTLETARGRLEEFGVVRDTMTAVDTGTVTAMHDATEGGLIGALTEMARGADVRFDVDAEAVPEAPGVVPVTDAIDVDPWEVTSTGTLVITVQAEDAESVVNALQRRGTRAAVVGAVSSGDGVFVDGAQRHAPASDPAWNALDRLSEQ</sequence>
<dbReference type="InterPro" id="IPR016188">
    <property type="entry name" value="PurM-like_N"/>
</dbReference>
<proteinExistence type="inferred from homology"/>
<protein>
    <submittedName>
        <fullName evidence="4">Hydrogenase expression/formation protein HypE</fullName>
    </submittedName>
</protein>
<dbReference type="SUPFAM" id="SSF55326">
    <property type="entry name" value="PurM N-terminal domain-like"/>
    <property type="match status" value="1"/>
</dbReference>
<organism evidence="4 5">
    <name type="scientific">Halomicrobium zhouii</name>
    <dbReference type="NCBI Taxonomy" id="767519"/>
    <lineage>
        <taxon>Archaea</taxon>
        <taxon>Methanobacteriati</taxon>
        <taxon>Methanobacteriota</taxon>
        <taxon>Stenosarchaea group</taxon>
        <taxon>Halobacteria</taxon>
        <taxon>Halobacteriales</taxon>
        <taxon>Haloarculaceae</taxon>
        <taxon>Halomicrobium</taxon>
    </lineage>
</organism>
<dbReference type="Pfam" id="PF00586">
    <property type="entry name" value="AIRS"/>
    <property type="match status" value="1"/>
</dbReference>
<keyword evidence="5" id="KW-1185">Reference proteome</keyword>
<dbReference type="InterPro" id="IPR011854">
    <property type="entry name" value="HypE"/>
</dbReference>
<dbReference type="CDD" id="cd06061">
    <property type="entry name" value="PurM-like1"/>
    <property type="match status" value="1"/>
</dbReference>
<dbReference type="InterPro" id="IPR036921">
    <property type="entry name" value="PurM-like_N_sf"/>
</dbReference>
<dbReference type="AlphaFoldDB" id="A0A1I6LT92"/>
<dbReference type="Proteomes" id="UP000199062">
    <property type="component" value="Unassembled WGS sequence"/>
</dbReference>
<dbReference type="EMBL" id="FOZK01000003">
    <property type="protein sequence ID" value="SFS06659.1"/>
    <property type="molecule type" value="Genomic_DNA"/>
</dbReference>
<feature type="domain" description="PurM-like C-terminal" evidence="3">
    <location>
        <begin position="158"/>
        <end position="312"/>
    </location>
</feature>
<accession>A0A1I6LT92</accession>
<name>A0A1I6LT92_9EURY</name>
<evidence type="ECO:0000256" key="1">
    <source>
        <dbReference type="ARBA" id="ARBA00006243"/>
    </source>
</evidence>
<dbReference type="PANTHER" id="PTHR30303:SF4">
    <property type="entry name" value="HYDROGENASE EXPRESSION_FORMATION PROTEIN HYPE"/>
    <property type="match status" value="1"/>
</dbReference>
<dbReference type="RefSeq" id="WP_089817419.1">
    <property type="nucleotide sequence ID" value="NZ_FOZK01000003.1"/>
</dbReference>
<dbReference type="GO" id="GO:0051604">
    <property type="term" value="P:protein maturation"/>
    <property type="evidence" value="ECO:0007669"/>
    <property type="project" value="TreeGrafter"/>
</dbReference>
<reference evidence="4 5" key="1">
    <citation type="submission" date="2016-10" db="EMBL/GenBank/DDBJ databases">
        <authorList>
            <person name="de Groot N.N."/>
        </authorList>
    </citation>
    <scope>NUCLEOTIDE SEQUENCE [LARGE SCALE GENOMIC DNA]</scope>
    <source>
        <strain evidence="4 5">CGMCC 1.10457</strain>
    </source>
</reference>
<dbReference type="PANTHER" id="PTHR30303">
    <property type="entry name" value="HYDROGENASE ISOENZYMES FORMATION PROTEIN HYPE"/>
    <property type="match status" value="1"/>
</dbReference>
<evidence type="ECO:0000259" key="2">
    <source>
        <dbReference type="Pfam" id="PF00586"/>
    </source>
</evidence>
<dbReference type="PIRSF" id="PIRSF005644">
    <property type="entry name" value="Hdrgns_mtr_HypE"/>
    <property type="match status" value="1"/>
</dbReference>